<reference evidence="1" key="1">
    <citation type="submission" date="2020-09" db="EMBL/GenBank/DDBJ databases">
        <title>Genome-Enabled Discovery of Anthraquinone Biosynthesis in Senna tora.</title>
        <authorList>
            <person name="Kang S.-H."/>
            <person name="Pandey R.P."/>
            <person name="Lee C.-M."/>
            <person name="Sim J.-S."/>
            <person name="Jeong J.-T."/>
            <person name="Choi B.-S."/>
            <person name="Jung M."/>
            <person name="Ginzburg D."/>
            <person name="Zhao K."/>
            <person name="Won S.Y."/>
            <person name="Oh T.-J."/>
            <person name="Yu Y."/>
            <person name="Kim N.-H."/>
            <person name="Lee O.R."/>
            <person name="Lee T.-H."/>
            <person name="Bashyal P."/>
            <person name="Kim T.-S."/>
            <person name="Lee W.-H."/>
            <person name="Kawkins C."/>
            <person name="Kim C.-K."/>
            <person name="Kim J.S."/>
            <person name="Ahn B.O."/>
            <person name="Rhee S.Y."/>
            <person name="Sohng J.K."/>
        </authorList>
    </citation>
    <scope>NUCLEOTIDE SEQUENCE</scope>
    <source>
        <tissue evidence="1">Leaf</tissue>
    </source>
</reference>
<dbReference type="AlphaFoldDB" id="A0A834SHS7"/>
<comment type="caution">
    <text evidence="1">The sequence shown here is derived from an EMBL/GenBank/DDBJ whole genome shotgun (WGS) entry which is preliminary data.</text>
</comment>
<accession>A0A834SHS7</accession>
<proteinExistence type="predicted"/>
<organism evidence="1 2">
    <name type="scientific">Senna tora</name>
    <dbReference type="NCBI Taxonomy" id="362788"/>
    <lineage>
        <taxon>Eukaryota</taxon>
        <taxon>Viridiplantae</taxon>
        <taxon>Streptophyta</taxon>
        <taxon>Embryophyta</taxon>
        <taxon>Tracheophyta</taxon>
        <taxon>Spermatophyta</taxon>
        <taxon>Magnoliopsida</taxon>
        <taxon>eudicotyledons</taxon>
        <taxon>Gunneridae</taxon>
        <taxon>Pentapetalae</taxon>
        <taxon>rosids</taxon>
        <taxon>fabids</taxon>
        <taxon>Fabales</taxon>
        <taxon>Fabaceae</taxon>
        <taxon>Caesalpinioideae</taxon>
        <taxon>Cassia clade</taxon>
        <taxon>Senna</taxon>
    </lineage>
</organism>
<dbReference type="Proteomes" id="UP000634136">
    <property type="component" value="Unassembled WGS sequence"/>
</dbReference>
<dbReference type="EMBL" id="JAAIUW010000013">
    <property type="protein sequence ID" value="KAF7804353.1"/>
    <property type="molecule type" value="Genomic_DNA"/>
</dbReference>
<gene>
    <name evidence="1" type="ORF">G2W53_043464</name>
</gene>
<name>A0A834SHS7_9FABA</name>
<protein>
    <submittedName>
        <fullName evidence="1">Uncharacterized protein</fullName>
    </submittedName>
</protein>
<sequence>MGMKNLRKPKIATCSLMLTVAPPFLFPVLDLEHRIRADLLRKARVLL</sequence>
<evidence type="ECO:0000313" key="1">
    <source>
        <dbReference type="EMBL" id="KAF7804353.1"/>
    </source>
</evidence>
<evidence type="ECO:0000313" key="2">
    <source>
        <dbReference type="Proteomes" id="UP000634136"/>
    </source>
</evidence>
<keyword evidence="2" id="KW-1185">Reference proteome</keyword>